<dbReference type="InterPro" id="IPR009057">
    <property type="entry name" value="Homeodomain-like_sf"/>
</dbReference>
<protein>
    <recommendedName>
        <fullName evidence="6">Sigma-54 factor interaction domain-containing protein</fullName>
    </recommendedName>
</protein>
<dbReference type="InterPro" id="IPR003593">
    <property type="entry name" value="AAA+_ATPase"/>
</dbReference>
<keyword evidence="1" id="KW-0547">Nucleotide-binding</keyword>
<dbReference type="RefSeq" id="WP_002594197.1">
    <property type="nucleotide sequence ID" value="NZ_KB850985.1"/>
</dbReference>
<dbReference type="InterPro" id="IPR025943">
    <property type="entry name" value="Sigma_54_int_dom_ATP-bd_2"/>
</dbReference>
<dbReference type="PROSITE" id="PS00688">
    <property type="entry name" value="SIGMA54_INTERACT_3"/>
    <property type="match status" value="1"/>
</dbReference>
<dbReference type="PRINTS" id="PR01590">
    <property type="entry name" value="HTHFIS"/>
</dbReference>
<evidence type="ECO:0000256" key="4">
    <source>
        <dbReference type="ARBA" id="ARBA00023125"/>
    </source>
</evidence>
<keyword evidence="5" id="KW-0804">Transcription</keyword>
<evidence type="ECO:0000256" key="2">
    <source>
        <dbReference type="ARBA" id="ARBA00022840"/>
    </source>
</evidence>
<proteinExistence type="predicted"/>
<dbReference type="PROSITE" id="PS50045">
    <property type="entry name" value="SIGMA54_INTERACT_4"/>
    <property type="match status" value="1"/>
</dbReference>
<dbReference type="SUPFAM" id="SSF46689">
    <property type="entry name" value="Homeodomain-like"/>
    <property type="match status" value="1"/>
</dbReference>
<dbReference type="PROSITE" id="PS00676">
    <property type="entry name" value="SIGMA54_INTERACT_2"/>
    <property type="match status" value="1"/>
</dbReference>
<dbReference type="SUPFAM" id="SSF52540">
    <property type="entry name" value="P-loop containing nucleoside triphosphate hydrolases"/>
    <property type="match status" value="1"/>
</dbReference>
<dbReference type="Gene3D" id="1.10.8.60">
    <property type="match status" value="1"/>
</dbReference>
<dbReference type="Gene3D" id="1.10.10.60">
    <property type="entry name" value="Homeodomain-like"/>
    <property type="match status" value="1"/>
</dbReference>
<dbReference type="Pfam" id="PF25601">
    <property type="entry name" value="AAA_lid_14"/>
    <property type="match status" value="1"/>
</dbReference>
<dbReference type="InterPro" id="IPR002197">
    <property type="entry name" value="HTH_Fis"/>
</dbReference>
<organism evidence="7 8">
    <name type="scientific">[Clostridium] clostridioforme 90A8</name>
    <dbReference type="NCBI Taxonomy" id="999408"/>
    <lineage>
        <taxon>Bacteria</taxon>
        <taxon>Bacillati</taxon>
        <taxon>Bacillota</taxon>
        <taxon>Clostridia</taxon>
        <taxon>Lachnospirales</taxon>
        <taxon>Lachnospiraceae</taxon>
        <taxon>Enterocloster</taxon>
    </lineage>
</organism>
<evidence type="ECO:0000256" key="1">
    <source>
        <dbReference type="ARBA" id="ARBA00022741"/>
    </source>
</evidence>
<keyword evidence="3" id="KW-0805">Transcription regulation</keyword>
<dbReference type="AlphaFoldDB" id="A0A0E2H5L7"/>
<dbReference type="Pfam" id="PF00158">
    <property type="entry name" value="Sigma54_activat"/>
    <property type="match status" value="1"/>
</dbReference>
<accession>A0A0E2H5L7</accession>
<dbReference type="Gene3D" id="3.40.50.300">
    <property type="entry name" value="P-loop containing nucleotide triphosphate hydrolases"/>
    <property type="match status" value="1"/>
</dbReference>
<dbReference type="HOGENOM" id="CLU_000445_0_7_9"/>
<sequence>MDENDMKKKFFFNTKSPAYRRALEDCERVAASNVNVLLIGESGSGKDVAAQYIHACSRRSDMPLIAVNCNAYTESLLEAELFGHEQGAFTGAIKGRAGKFELADKGTLFLDEVGDINLTTQVKLLRAIETKRIERIGGNNSKQMDFRLITATNRDLVAKVRNSTFREDFFYRISTIVIRIPALKERKEDLVDMIHFFLEESQRVNQIRIDRIDEKAWDFLINYDYPGNIRELRNHVDRMVVLSKDHVITTEGIPILYNLKTTDDDSTSSSFTQAGIVPWREFKRRSEKEYLQWVLNQMGWNISATAYKLGISARQLFNKINEYNLENPQTGRPQKPVHSI</sequence>
<evidence type="ECO:0000313" key="7">
    <source>
        <dbReference type="EMBL" id="ENZ09243.1"/>
    </source>
</evidence>
<dbReference type="Proteomes" id="UP000013085">
    <property type="component" value="Unassembled WGS sequence"/>
</dbReference>
<reference evidence="7 8" key="1">
    <citation type="submission" date="2013-01" db="EMBL/GenBank/DDBJ databases">
        <title>The Genome Sequence of Clostridium clostridioforme 90A8.</title>
        <authorList>
            <consortium name="The Broad Institute Genome Sequencing Platform"/>
            <person name="Earl A."/>
            <person name="Ward D."/>
            <person name="Feldgarden M."/>
            <person name="Gevers D."/>
            <person name="Courvalin P."/>
            <person name="Lambert T."/>
            <person name="Walker B."/>
            <person name="Young S.K."/>
            <person name="Zeng Q."/>
            <person name="Gargeya S."/>
            <person name="Fitzgerald M."/>
            <person name="Haas B."/>
            <person name="Abouelleil A."/>
            <person name="Alvarado L."/>
            <person name="Arachchi H.M."/>
            <person name="Berlin A.M."/>
            <person name="Chapman S.B."/>
            <person name="Dewar J."/>
            <person name="Goldberg J."/>
            <person name="Griggs A."/>
            <person name="Gujja S."/>
            <person name="Hansen M."/>
            <person name="Howarth C."/>
            <person name="Imamovic A."/>
            <person name="Larimer J."/>
            <person name="McCowan C."/>
            <person name="Murphy C."/>
            <person name="Neiman D."/>
            <person name="Pearson M."/>
            <person name="Priest M."/>
            <person name="Roberts A."/>
            <person name="Saif S."/>
            <person name="Shea T."/>
            <person name="Sisk P."/>
            <person name="Sykes S."/>
            <person name="Wortman J."/>
            <person name="Nusbaum C."/>
            <person name="Birren B."/>
        </authorList>
    </citation>
    <scope>NUCLEOTIDE SEQUENCE [LARGE SCALE GENOMIC DNA]</scope>
    <source>
        <strain evidence="7 8">90A8</strain>
    </source>
</reference>
<feature type="domain" description="Sigma-54 factor interaction" evidence="6">
    <location>
        <begin position="12"/>
        <end position="241"/>
    </location>
</feature>
<dbReference type="PANTHER" id="PTHR32071">
    <property type="entry name" value="TRANSCRIPTIONAL REGULATORY PROTEIN"/>
    <property type="match status" value="1"/>
</dbReference>
<dbReference type="SMART" id="SM00382">
    <property type="entry name" value="AAA"/>
    <property type="match status" value="1"/>
</dbReference>
<name>A0A0E2H5L7_9FIRM</name>
<dbReference type="InterPro" id="IPR002078">
    <property type="entry name" value="Sigma_54_int"/>
</dbReference>
<keyword evidence="4" id="KW-0238">DNA-binding</keyword>
<evidence type="ECO:0000313" key="8">
    <source>
        <dbReference type="Proteomes" id="UP000013085"/>
    </source>
</evidence>
<dbReference type="GO" id="GO:0043565">
    <property type="term" value="F:sequence-specific DNA binding"/>
    <property type="evidence" value="ECO:0007669"/>
    <property type="project" value="InterPro"/>
</dbReference>
<dbReference type="PATRIC" id="fig|999408.3.peg.4884"/>
<evidence type="ECO:0000256" key="5">
    <source>
        <dbReference type="ARBA" id="ARBA00023163"/>
    </source>
</evidence>
<dbReference type="InterPro" id="IPR027417">
    <property type="entry name" value="P-loop_NTPase"/>
</dbReference>
<dbReference type="Pfam" id="PF02954">
    <property type="entry name" value="HTH_8"/>
    <property type="match status" value="1"/>
</dbReference>
<dbReference type="CDD" id="cd00009">
    <property type="entry name" value="AAA"/>
    <property type="match status" value="1"/>
</dbReference>
<evidence type="ECO:0000259" key="6">
    <source>
        <dbReference type="PROSITE" id="PS50045"/>
    </source>
</evidence>
<gene>
    <name evidence="7" type="ORF">HMPREF1090_04541</name>
</gene>
<dbReference type="GO" id="GO:0006355">
    <property type="term" value="P:regulation of DNA-templated transcription"/>
    <property type="evidence" value="ECO:0007669"/>
    <property type="project" value="InterPro"/>
</dbReference>
<evidence type="ECO:0000256" key="3">
    <source>
        <dbReference type="ARBA" id="ARBA00023015"/>
    </source>
</evidence>
<dbReference type="FunFam" id="3.40.50.300:FF:000006">
    <property type="entry name" value="DNA-binding transcriptional regulator NtrC"/>
    <property type="match status" value="1"/>
</dbReference>
<dbReference type="InterPro" id="IPR058031">
    <property type="entry name" value="AAA_lid_NorR"/>
</dbReference>
<dbReference type="EMBL" id="AGYR01000054">
    <property type="protein sequence ID" value="ENZ09243.1"/>
    <property type="molecule type" value="Genomic_DNA"/>
</dbReference>
<dbReference type="GO" id="GO:0005524">
    <property type="term" value="F:ATP binding"/>
    <property type="evidence" value="ECO:0007669"/>
    <property type="project" value="UniProtKB-KW"/>
</dbReference>
<keyword evidence="2" id="KW-0067">ATP-binding</keyword>
<dbReference type="InterPro" id="IPR025944">
    <property type="entry name" value="Sigma_54_int_dom_CS"/>
</dbReference>
<comment type="caution">
    <text evidence="7">The sequence shown here is derived from an EMBL/GenBank/DDBJ whole genome shotgun (WGS) entry which is preliminary data.</text>
</comment>